<keyword evidence="4" id="KW-1185">Reference proteome</keyword>
<sequence length="295" mass="32731">MKNFVVPKLEKVIDEEKKVAHSALIAETEKAILKPFGASCKFKAETVDICYPPIFQSGGEFDLRPSAASNGELLHYDSASVIICAVGARYKSYCSNIARRPRTFLIDADTLQSKAYLILLKAHEETIGMLNPRNKISAAYQAAVSVVEKDAPELLANLTKSAGTGTGVEFRESGLNLNAKNGRMVKEGMVFNVSLGFQNFQSKSNKLKNQNFSLLLADDVIVNKDKTEVAQSSKAVSDVEYSFNKDEEEEQPSVKVEANGAEAFMHKTTFRSDNHEILELEQRRQHRAELAHQKK</sequence>
<comment type="function">
    <text evidence="1">Component of the FACT complex, a general chromatin factor that acts to reorganize nucleosomes. The FACT complex is involved in multiple processes that require DNA as a template such as mRNA elongation, DNA replication and DNA repair. During transcription elongation the FACT complex acts as a histone chaperone that both destabilizes and restores nucleosomal structure. It facilitates the passage of RNA polymerase II and transcription by promoting the dissociation of one histone H2A-H2B dimer from the nucleosome, then subsequently promotes the reestablishment of the nucleosome following the passage of RNA polymerase II.</text>
</comment>
<evidence type="ECO:0000313" key="4">
    <source>
        <dbReference type="Proteomes" id="UP001163823"/>
    </source>
</evidence>
<organism evidence="3 4">
    <name type="scientific">Quillaja saponaria</name>
    <name type="common">Soap bark tree</name>
    <dbReference type="NCBI Taxonomy" id="32244"/>
    <lineage>
        <taxon>Eukaryota</taxon>
        <taxon>Viridiplantae</taxon>
        <taxon>Streptophyta</taxon>
        <taxon>Embryophyta</taxon>
        <taxon>Tracheophyta</taxon>
        <taxon>Spermatophyta</taxon>
        <taxon>Magnoliopsida</taxon>
        <taxon>eudicotyledons</taxon>
        <taxon>Gunneridae</taxon>
        <taxon>Pentapetalae</taxon>
        <taxon>rosids</taxon>
        <taxon>fabids</taxon>
        <taxon>Fabales</taxon>
        <taxon>Quillajaceae</taxon>
        <taxon>Quillaja</taxon>
    </lineage>
</organism>
<comment type="caution">
    <text evidence="3">The sequence shown here is derived from an EMBL/GenBank/DDBJ whole genome shotgun (WGS) entry which is preliminary data.</text>
</comment>
<dbReference type="InterPro" id="IPR000994">
    <property type="entry name" value="Pept_M24"/>
</dbReference>
<dbReference type="PANTHER" id="PTHR13980:SF18">
    <property type="entry name" value="FACT COMPLEX SUBUNIT SPT16"/>
    <property type="match status" value="1"/>
</dbReference>
<keyword evidence="1" id="KW-0158">Chromosome</keyword>
<protein>
    <recommendedName>
        <fullName evidence="1">FACT complex subunit</fullName>
    </recommendedName>
</protein>
<dbReference type="InterPro" id="IPR036005">
    <property type="entry name" value="Creatinase/aminopeptidase-like"/>
</dbReference>
<comment type="subunit">
    <text evidence="1">Component of the FACT complex.</text>
</comment>
<proteinExistence type="inferred from homology"/>
<dbReference type="FunFam" id="3.90.230.10:FF:000005">
    <property type="entry name" value="FACT complex subunit spt16"/>
    <property type="match status" value="1"/>
</dbReference>
<dbReference type="GO" id="GO:0031491">
    <property type="term" value="F:nucleosome binding"/>
    <property type="evidence" value="ECO:0007669"/>
    <property type="project" value="TreeGrafter"/>
</dbReference>
<evidence type="ECO:0000256" key="1">
    <source>
        <dbReference type="RuleBase" id="RU367052"/>
    </source>
</evidence>
<feature type="domain" description="Peptidase M24" evidence="2">
    <location>
        <begin position="43"/>
        <end position="223"/>
    </location>
</feature>
<accession>A0AAD7PE82</accession>
<comment type="similarity">
    <text evidence="1">Belongs to the peptidase M24 family. SPT16 subfamily.</text>
</comment>
<dbReference type="AlphaFoldDB" id="A0AAD7PE82"/>
<dbReference type="GO" id="GO:0006260">
    <property type="term" value="P:DNA replication"/>
    <property type="evidence" value="ECO:0007669"/>
    <property type="project" value="UniProtKB-KW"/>
</dbReference>
<dbReference type="PANTHER" id="PTHR13980">
    <property type="entry name" value="CDC68 RELATED"/>
    <property type="match status" value="1"/>
</dbReference>
<keyword evidence="1" id="KW-0235">DNA replication</keyword>
<reference evidence="3" key="1">
    <citation type="journal article" date="2023" name="Science">
        <title>Elucidation of the pathway for biosynthesis of saponin adjuvants from the soapbark tree.</title>
        <authorList>
            <person name="Reed J."/>
            <person name="Orme A."/>
            <person name="El-Demerdash A."/>
            <person name="Owen C."/>
            <person name="Martin L.B.B."/>
            <person name="Misra R.C."/>
            <person name="Kikuchi S."/>
            <person name="Rejzek M."/>
            <person name="Martin A.C."/>
            <person name="Harkess A."/>
            <person name="Leebens-Mack J."/>
            <person name="Louveau T."/>
            <person name="Stephenson M.J."/>
            <person name="Osbourn A."/>
        </authorList>
    </citation>
    <scope>NUCLEOTIDE SEQUENCE</scope>
    <source>
        <strain evidence="3">S10</strain>
    </source>
</reference>
<dbReference type="GO" id="GO:0006281">
    <property type="term" value="P:DNA repair"/>
    <property type="evidence" value="ECO:0007669"/>
    <property type="project" value="UniProtKB-UniRule"/>
</dbReference>
<dbReference type="SUPFAM" id="SSF55920">
    <property type="entry name" value="Creatinase/aminopeptidase"/>
    <property type="match status" value="1"/>
</dbReference>
<dbReference type="GO" id="GO:0035101">
    <property type="term" value="C:FACT complex"/>
    <property type="evidence" value="ECO:0007669"/>
    <property type="project" value="UniProtKB-UniRule"/>
</dbReference>
<dbReference type="InterPro" id="IPR040258">
    <property type="entry name" value="Spt16"/>
</dbReference>
<keyword evidence="1" id="KW-0804">Transcription</keyword>
<keyword evidence="1" id="KW-0805">Transcription regulation</keyword>
<keyword evidence="1" id="KW-0227">DNA damage</keyword>
<dbReference type="EMBL" id="JARAOO010000011">
    <property type="protein sequence ID" value="KAJ7951555.1"/>
    <property type="molecule type" value="Genomic_DNA"/>
</dbReference>
<name>A0AAD7PE82_QUISA</name>
<evidence type="ECO:0000313" key="3">
    <source>
        <dbReference type="EMBL" id="KAJ7951555.1"/>
    </source>
</evidence>
<dbReference type="Pfam" id="PF00557">
    <property type="entry name" value="Peptidase_M24"/>
    <property type="match status" value="1"/>
</dbReference>
<comment type="subcellular location">
    <subcellularLocation>
        <location evidence="1">Nucleus</location>
    </subcellularLocation>
    <subcellularLocation>
        <location evidence="1">Chromosome</location>
    </subcellularLocation>
</comment>
<dbReference type="KEGG" id="qsa:O6P43_027583"/>
<evidence type="ECO:0000259" key="2">
    <source>
        <dbReference type="Pfam" id="PF00557"/>
    </source>
</evidence>
<gene>
    <name evidence="3" type="ORF">O6P43_027583</name>
</gene>
<keyword evidence="1" id="KW-0234">DNA repair</keyword>
<dbReference type="Proteomes" id="UP001163823">
    <property type="component" value="Chromosome 11"/>
</dbReference>
<dbReference type="GO" id="GO:0006368">
    <property type="term" value="P:transcription elongation by RNA polymerase II"/>
    <property type="evidence" value="ECO:0007669"/>
    <property type="project" value="TreeGrafter"/>
</dbReference>
<dbReference type="Gene3D" id="3.90.230.10">
    <property type="entry name" value="Creatinase/methionine aminopeptidase superfamily"/>
    <property type="match status" value="1"/>
</dbReference>
<keyword evidence="1" id="KW-0539">Nucleus</keyword>